<dbReference type="EMBL" id="JAQMLS010000005">
    <property type="protein sequence ID" value="MDB8741984.1"/>
    <property type="molecule type" value="Genomic_DNA"/>
</dbReference>
<comment type="caution">
    <text evidence="1">The sequence shown here is derived from an EMBL/GenBank/DDBJ whole genome shotgun (WGS) entry which is preliminary data.</text>
</comment>
<dbReference type="RefSeq" id="WP_195551548.1">
    <property type="nucleotide sequence ID" value="NZ_JADMNX010000005.1"/>
</dbReference>
<name>A0AAW6DW50_9FIRM</name>
<dbReference type="Proteomes" id="UP001211421">
    <property type="component" value="Unassembled WGS sequence"/>
</dbReference>
<proteinExistence type="predicted"/>
<gene>
    <name evidence="1" type="ORF">PNV70_07865</name>
</gene>
<protein>
    <submittedName>
        <fullName evidence="1">Uncharacterized protein</fullName>
    </submittedName>
</protein>
<organism evidence="1 2">
    <name type="scientific">Ruminococcus bicirculans</name>
    <name type="common">ex Wegman et al. 2014</name>
    <dbReference type="NCBI Taxonomy" id="1160721"/>
    <lineage>
        <taxon>Bacteria</taxon>
        <taxon>Bacillati</taxon>
        <taxon>Bacillota</taxon>
        <taxon>Clostridia</taxon>
        <taxon>Eubacteriales</taxon>
        <taxon>Oscillospiraceae</taxon>
        <taxon>Ruminococcus</taxon>
    </lineage>
</organism>
<sequence>MIFMGFDYLKIDDKGRVKLKVYPFKCYNKPSIKKKTRKQLIAERIAPPFYIGMNMKMQVSRWDVANRSEIKYKLSLFKRR</sequence>
<reference evidence="1" key="1">
    <citation type="submission" date="2023-01" db="EMBL/GenBank/DDBJ databases">
        <title>Human gut microbiome strain richness.</title>
        <authorList>
            <person name="Chen-Liaw A."/>
        </authorList>
    </citation>
    <scope>NUCLEOTIDE SEQUENCE</scope>
    <source>
        <strain evidence="1">D59st1_B8_D59t2_181005</strain>
    </source>
</reference>
<evidence type="ECO:0000313" key="1">
    <source>
        <dbReference type="EMBL" id="MDB8741984.1"/>
    </source>
</evidence>
<dbReference type="AlphaFoldDB" id="A0AAW6DW50"/>
<accession>A0AAW6DW50</accession>
<evidence type="ECO:0000313" key="2">
    <source>
        <dbReference type="Proteomes" id="UP001211421"/>
    </source>
</evidence>